<dbReference type="EMBL" id="MCGR01000090">
    <property type="protein sequence ID" value="ORY55536.1"/>
    <property type="molecule type" value="Genomic_DNA"/>
</dbReference>
<feature type="compositionally biased region" description="Polar residues" evidence="5">
    <location>
        <begin position="205"/>
        <end position="220"/>
    </location>
</feature>
<dbReference type="Proteomes" id="UP000193467">
    <property type="component" value="Unassembled WGS sequence"/>
</dbReference>
<feature type="region of interest" description="Disordered" evidence="5">
    <location>
        <begin position="198"/>
        <end position="231"/>
    </location>
</feature>
<keyword evidence="8" id="KW-1185">Reference proteome</keyword>
<evidence type="ECO:0000259" key="6">
    <source>
        <dbReference type="PROSITE" id="PS50145"/>
    </source>
</evidence>
<name>A0A1Y2D8T6_9BASI</name>
<accession>A0A1Y2D8T6</accession>
<protein>
    <recommendedName>
        <fullName evidence="6">TRAF-type domain-containing protein</fullName>
    </recommendedName>
</protein>
<feature type="region of interest" description="Disordered" evidence="5">
    <location>
        <begin position="255"/>
        <end position="279"/>
    </location>
</feature>
<sequence>MRVGCLSEHEICQALSTRRLVDGLLVRCQQGGGEGCGGTHLLSERAHHLQYECPERLIECVGKCGAIFSAKQALDHVSTCPEALLPCEVGGWQCKKIKRSKMAIHLLGCEHYKCAYASQGCSFEGTRYDRDHHQSSYCDPLHRKLQDTSLELEAVSVDAKDQVDALSAELSHAHDYIYTLEEMIQDLKQKITLSPPEQPALVLSSPPSVRFSTPTSRATFSSTDDDSEASEEPVYPFADILEWRAGQIARKTVEEANKKRRGSLDLVDVEQPLKRSRDA</sequence>
<evidence type="ECO:0000256" key="3">
    <source>
        <dbReference type="ARBA" id="ARBA00022833"/>
    </source>
</evidence>
<dbReference type="InterPro" id="IPR013083">
    <property type="entry name" value="Znf_RING/FYVE/PHD"/>
</dbReference>
<dbReference type="GO" id="GO:0008270">
    <property type="term" value="F:zinc ion binding"/>
    <property type="evidence" value="ECO:0007669"/>
    <property type="project" value="UniProtKB-KW"/>
</dbReference>
<feature type="zinc finger region" description="TRAF-type" evidence="4">
    <location>
        <begin position="48"/>
        <end position="95"/>
    </location>
</feature>
<dbReference type="PANTHER" id="PTHR10131">
    <property type="entry name" value="TNF RECEPTOR ASSOCIATED FACTOR"/>
    <property type="match status" value="1"/>
</dbReference>
<keyword evidence="3 4" id="KW-0862">Zinc</keyword>
<keyword evidence="1 4" id="KW-0479">Metal-binding</keyword>
<dbReference type="Gene3D" id="3.30.40.10">
    <property type="entry name" value="Zinc/RING finger domain, C3HC4 (zinc finger)"/>
    <property type="match status" value="1"/>
</dbReference>
<dbReference type="AlphaFoldDB" id="A0A1Y2D8T6"/>
<gene>
    <name evidence="7" type="ORF">BCR35DRAFT_348277</name>
</gene>
<organism evidence="7 8">
    <name type="scientific">Leucosporidium creatinivorum</name>
    <dbReference type="NCBI Taxonomy" id="106004"/>
    <lineage>
        <taxon>Eukaryota</taxon>
        <taxon>Fungi</taxon>
        <taxon>Dikarya</taxon>
        <taxon>Basidiomycota</taxon>
        <taxon>Pucciniomycotina</taxon>
        <taxon>Microbotryomycetes</taxon>
        <taxon>Leucosporidiales</taxon>
        <taxon>Leucosporidium</taxon>
    </lineage>
</organism>
<dbReference type="InterPro" id="IPR001293">
    <property type="entry name" value="Znf_TRAF"/>
</dbReference>
<keyword evidence="2 4" id="KW-0863">Zinc-finger</keyword>
<evidence type="ECO:0000256" key="1">
    <source>
        <dbReference type="ARBA" id="ARBA00022723"/>
    </source>
</evidence>
<evidence type="ECO:0000256" key="5">
    <source>
        <dbReference type="SAM" id="MobiDB-lite"/>
    </source>
</evidence>
<dbReference type="Pfam" id="PF02176">
    <property type="entry name" value="zf-TRAF"/>
    <property type="match status" value="1"/>
</dbReference>
<evidence type="ECO:0000256" key="2">
    <source>
        <dbReference type="ARBA" id="ARBA00022771"/>
    </source>
</evidence>
<reference evidence="7 8" key="1">
    <citation type="submission" date="2016-07" db="EMBL/GenBank/DDBJ databases">
        <title>Pervasive Adenine N6-methylation of Active Genes in Fungi.</title>
        <authorList>
            <consortium name="DOE Joint Genome Institute"/>
            <person name="Mondo S.J."/>
            <person name="Dannebaum R.O."/>
            <person name="Kuo R.C."/>
            <person name="Labutti K."/>
            <person name="Haridas S."/>
            <person name="Kuo A."/>
            <person name="Salamov A."/>
            <person name="Ahrendt S.R."/>
            <person name="Lipzen A."/>
            <person name="Sullivan W."/>
            <person name="Andreopoulos W.B."/>
            <person name="Clum A."/>
            <person name="Lindquist E."/>
            <person name="Daum C."/>
            <person name="Ramamoorthy G.K."/>
            <person name="Gryganskyi A."/>
            <person name="Culley D."/>
            <person name="Magnuson J.K."/>
            <person name="James T.Y."/>
            <person name="O'Malley M.A."/>
            <person name="Stajich J.E."/>
            <person name="Spatafora J.W."/>
            <person name="Visel A."/>
            <person name="Grigoriev I.V."/>
        </authorList>
    </citation>
    <scope>NUCLEOTIDE SEQUENCE [LARGE SCALE GENOMIC DNA]</scope>
    <source>
        <strain evidence="7 8">62-1032</strain>
    </source>
</reference>
<evidence type="ECO:0000256" key="4">
    <source>
        <dbReference type="PROSITE-ProRule" id="PRU00207"/>
    </source>
</evidence>
<evidence type="ECO:0000313" key="7">
    <source>
        <dbReference type="EMBL" id="ORY55536.1"/>
    </source>
</evidence>
<comment type="caution">
    <text evidence="7">The sequence shown here is derived from an EMBL/GenBank/DDBJ whole genome shotgun (WGS) entry which is preliminary data.</text>
</comment>
<dbReference type="InParanoid" id="A0A1Y2D8T6"/>
<proteinExistence type="predicted"/>
<evidence type="ECO:0000313" key="8">
    <source>
        <dbReference type="Proteomes" id="UP000193467"/>
    </source>
</evidence>
<feature type="domain" description="TRAF-type" evidence="6">
    <location>
        <begin position="48"/>
        <end position="95"/>
    </location>
</feature>
<dbReference type="OrthoDB" id="6499288at2759"/>
<dbReference type="PROSITE" id="PS50145">
    <property type="entry name" value="ZF_TRAF"/>
    <property type="match status" value="1"/>
</dbReference>
<dbReference type="PANTHER" id="PTHR10131:SF94">
    <property type="entry name" value="TNF RECEPTOR-ASSOCIATED FACTOR 4"/>
    <property type="match status" value="1"/>
</dbReference>